<dbReference type="GO" id="GO:0044718">
    <property type="term" value="P:siderophore transmembrane transport"/>
    <property type="evidence" value="ECO:0007669"/>
    <property type="project" value="TreeGrafter"/>
</dbReference>
<dbReference type="InterPro" id="IPR039426">
    <property type="entry name" value="TonB-dep_rcpt-like"/>
</dbReference>
<comment type="subcellular location">
    <subcellularLocation>
        <location evidence="1 10">Cell outer membrane</location>
        <topology evidence="1 10">Multi-pass membrane protein</topology>
    </subcellularLocation>
</comment>
<proteinExistence type="inferred from homology"/>
<evidence type="ECO:0000256" key="11">
    <source>
        <dbReference type="RuleBase" id="RU003357"/>
    </source>
</evidence>
<dbReference type="AlphaFoldDB" id="A0A2D1UBR5"/>
<dbReference type="InterPro" id="IPR008969">
    <property type="entry name" value="CarboxyPept-like_regulatory"/>
</dbReference>
<evidence type="ECO:0000256" key="7">
    <source>
        <dbReference type="ARBA" id="ARBA00023136"/>
    </source>
</evidence>
<evidence type="ECO:0000256" key="10">
    <source>
        <dbReference type="PROSITE-ProRule" id="PRU01360"/>
    </source>
</evidence>
<dbReference type="Pfam" id="PF13715">
    <property type="entry name" value="CarbopepD_reg_2"/>
    <property type="match status" value="1"/>
</dbReference>
<accession>A0A2D1UBR5</accession>
<dbReference type="InterPro" id="IPR000531">
    <property type="entry name" value="Beta-barrel_TonB"/>
</dbReference>
<dbReference type="PANTHER" id="PTHR30069">
    <property type="entry name" value="TONB-DEPENDENT OUTER MEMBRANE RECEPTOR"/>
    <property type="match status" value="1"/>
</dbReference>
<comment type="similarity">
    <text evidence="10 11">Belongs to the TonB-dependent receptor family.</text>
</comment>
<dbReference type="Gene3D" id="2.40.170.20">
    <property type="entry name" value="TonB-dependent receptor, beta-barrel domain"/>
    <property type="match status" value="1"/>
</dbReference>
<evidence type="ECO:0000313" key="16">
    <source>
        <dbReference type="Proteomes" id="UP000223749"/>
    </source>
</evidence>
<dbReference type="EMBL" id="CP024091">
    <property type="protein sequence ID" value="ATP59068.1"/>
    <property type="molecule type" value="Genomic_DNA"/>
</dbReference>
<protein>
    <submittedName>
        <fullName evidence="15">TonB-dependent receptor</fullName>
    </submittedName>
</protein>
<evidence type="ECO:0000256" key="9">
    <source>
        <dbReference type="ARBA" id="ARBA00023237"/>
    </source>
</evidence>
<dbReference type="GO" id="GO:0015344">
    <property type="term" value="F:siderophore uptake transmembrane transporter activity"/>
    <property type="evidence" value="ECO:0007669"/>
    <property type="project" value="TreeGrafter"/>
</dbReference>
<evidence type="ECO:0000256" key="2">
    <source>
        <dbReference type="ARBA" id="ARBA00022448"/>
    </source>
</evidence>
<dbReference type="InterPro" id="IPR012910">
    <property type="entry name" value="Plug_dom"/>
</dbReference>
<dbReference type="Pfam" id="PF00593">
    <property type="entry name" value="TonB_dep_Rec_b-barrel"/>
    <property type="match status" value="1"/>
</dbReference>
<evidence type="ECO:0000256" key="3">
    <source>
        <dbReference type="ARBA" id="ARBA00022452"/>
    </source>
</evidence>
<dbReference type="Gene3D" id="2.60.40.1120">
    <property type="entry name" value="Carboxypeptidase-like, regulatory domain"/>
    <property type="match status" value="1"/>
</dbReference>
<keyword evidence="5 12" id="KW-0732">Signal</keyword>
<dbReference type="Proteomes" id="UP000223749">
    <property type="component" value="Chromosome"/>
</dbReference>
<dbReference type="InterPro" id="IPR037066">
    <property type="entry name" value="Plug_dom_sf"/>
</dbReference>
<dbReference type="RefSeq" id="WP_099440940.1">
    <property type="nucleotide sequence ID" value="NZ_CP024091.1"/>
</dbReference>
<name>A0A2D1UBR5_9SPHI</name>
<evidence type="ECO:0000259" key="13">
    <source>
        <dbReference type="Pfam" id="PF00593"/>
    </source>
</evidence>
<dbReference type="GO" id="GO:0009279">
    <property type="term" value="C:cell outer membrane"/>
    <property type="evidence" value="ECO:0007669"/>
    <property type="project" value="UniProtKB-SubCell"/>
</dbReference>
<dbReference type="KEGG" id="pgs:CPT03_22690"/>
<gene>
    <name evidence="15" type="ORF">CPT03_22690</name>
</gene>
<feature type="domain" description="TonB-dependent receptor plug" evidence="14">
    <location>
        <begin position="117"/>
        <end position="226"/>
    </location>
</feature>
<keyword evidence="7 10" id="KW-0472">Membrane</keyword>
<keyword evidence="6 11" id="KW-0798">TonB box</keyword>
<feature type="chain" id="PRO_5013937937" evidence="12">
    <location>
        <begin position="22"/>
        <end position="916"/>
    </location>
</feature>
<organism evidence="15 16">
    <name type="scientific">Pedobacter ginsengisoli</name>
    <dbReference type="NCBI Taxonomy" id="363852"/>
    <lineage>
        <taxon>Bacteria</taxon>
        <taxon>Pseudomonadati</taxon>
        <taxon>Bacteroidota</taxon>
        <taxon>Sphingobacteriia</taxon>
        <taxon>Sphingobacteriales</taxon>
        <taxon>Sphingobacteriaceae</taxon>
        <taxon>Pedobacter</taxon>
    </lineage>
</organism>
<evidence type="ECO:0000256" key="1">
    <source>
        <dbReference type="ARBA" id="ARBA00004571"/>
    </source>
</evidence>
<dbReference type="PROSITE" id="PS52016">
    <property type="entry name" value="TONB_DEPENDENT_REC_3"/>
    <property type="match status" value="1"/>
</dbReference>
<feature type="signal peptide" evidence="12">
    <location>
        <begin position="1"/>
        <end position="21"/>
    </location>
</feature>
<dbReference type="PANTHER" id="PTHR30069:SF29">
    <property type="entry name" value="HEMOGLOBIN AND HEMOGLOBIN-HAPTOGLOBIN-BINDING PROTEIN 1-RELATED"/>
    <property type="match status" value="1"/>
</dbReference>
<dbReference type="InterPro" id="IPR036942">
    <property type="entry name" value="Beta-barrel_TonB_sf"/>
</dbReference>
<keyword evidence="9 10" id="KW-0998">Cell outer membrane</keyword>
<feature type="domain" description="TonB-dependent receptor-like beta-barrel" evidence="13">
    <location>
        <begin position="401"/>
        <end position="889"/>
    </location>
</feature>
<evidence type="ECO:0000256" key="12">
    <source>
        <dbReference type="SAM" id="SignalP"/>
    </source>
</evidence>
<keyword evidence="16" id="KW-1185">Reference proteome</keyword>
<keyword evidence="4 10" id="KW-0812">Transmembrane</keyword>
<dbReference type="Pfam" id="PF07715">
    <property type="entry name" value="Plug"/>
    <property type="match status" value="1"/>
</dbReference>
<keyword evidence="8 15" id="KW-0675">Receptor</keyword>
<evidence type="ECO:0000256" key="5">
    <source>
        <dbReference type="ARBA" id="ARBA00022729"/>
    </source>
</evidence>
<evidence type="ECO:0000313" key="15">
    <source>
        <dbReference type="EMBL" id="ATP59068.1"/>
    </source>
</evidence>
<evidence type="ECO:0000256" key="4">
    <source>
        <dbReference type="ARBA" id="ARBA00022692"/>
    </source>
</evidence>
<keyword evidence="3 10" id="KW-1134">Transmembrane beta strand</keyword>
<sequence length="916" mass="100833">MKVTRLFLLIPFQFLLSNLNAQVIKGTIKNNITNEAAPAVSIHVKNSSEGTYSDDRGRFQLTVKKKLPVVLIFSSLGFETKEVEVQSTTTPLDVILNPNSILGQEVVVSASRVVQKKLSSPVTIEQLSSKDISNSPQLNYMDMIQGLKGVDVTVSSIGFTSISTRGFNTSGNTNFTQIVDGMDNQAPGLNFPLGSAISLTQLDVDNIEVLSGASSALYGSRGLNGTMVMTGKDPFKYQGLSVLVTQGVNHVKSSGSYDPVSASPYYDWAIRYATKINEKLAFKINSQYTQANDWVATDSTNKNGPGNRFTDPNYNGVNYYGGATNADINPFLEGALAGDPSLAPLIEPLLAKPNYVTRTGYPEYGYLDNKAKLFKANAELRYKISPKLEAIMSGTYGTGNIVYTNDTRYQLKSFKVGQYKAELKSDNWFVRAYTTTENSGRTIIAGPTAQYINEAWKTSYDGATGGWYPEYTSALLASLAGGASLNDAHLAARAFADQGRTQLGTPQFNELKEKISNTPISEGGTLFLDRSKLYNAEAQYNFTDAVKFMSVIAGVNWRLYSLNSKNTLFPDKDKPINVKEYSAYVQLAKKLAQDQLTLSTSFRYDKNTLFSSPKVTSRASAVYEPVKDNFIRFSYQNAYSFPSNIQALQNTLNGYNSYSSGGSSLLLNDNYHFNEYPPYTLESVSAYQQSGDASVLKKFEYNDIKPQSVNAFELGYAALIGKRVMFDVLGYFSTWKNFIGYANVANTPGTSDVTAFKDHSTYVQYNIAFNGGQTVNTYGYAASVSVDLTHNFLAKVNYFSDNIKNKNNSQINNFNTPHYHINMEFGNSGFGKKQEWSFGTTLRYKPGYFYVVSGGLAEGRVPSSAVIDAQVSYKLIKARSGIRLGATNITNKYYSTGVANPNIGAVYYITYAYNIL</sequence>
<dbReference type="SUPFAM" id="SSF56935">
    <property type="entry name" value="Porins"/>
    <property type="match status" value="1"/>
</dbReference>
<keyword evidence="2 10" id="KW-0813">Transport</keyword>
<dbReference type="Gene3D" id="2.170.130.10">
    <property type="entry name" value="TonB-dependent receptor, plug domain"/>
    <property type="match status" value="1"/>
</dbReference>
<reference evidence="15 16" key="1">
    <citation type="submission" date="2017-10" db="EMBL/GenBank/DDBJ databases">
        <title>Whole genome of Pedobacter ginsengisoli T01R-27 isolated from tomato rhizosphere.</title>
        <authorList>
            <person name="Weon H.-Y."/>
            <person name="Lee S.A."/>
            <person name="Sang M.K."/>
            <person name="Song J."/>
        </authorList>
    </citation>
    <scope>NUCLEOTIDE SEQUENCE [LARGE SCALE GENOMIC DNA]</scope>
    <source>
        <strain evidence="15 16">T01R-27</strain>
    </source>
</reference>
<evidence type="ECO:0000256" key="8">
    <source>
        <dbReference type="ARBA" id="ARBA00023170"/>
    </source>
</evidence>
<dbReference type="SUPFAM" id="SSF49464">
    <property type="entry name" value="Carboxypeptidase regulatory domain-like"/>
    <property type="match status" value="1"/>
</dbReference>
<evidence type="ECO:0000256" key="6">
    <source>
        <dbReference type="ARBA" id="ARBA00023077"/>
    </source>
</evidence>
<evidence type="ECO:0000259" key="14">
    <source>
        <dbReference type="Pfam" id="PF07715"/>
    </source>
</evidence>
<dbReference type="OrthoDB" id="1109208at2"/>